<evidence type="ECO:0000313" key="1">
    <source>
        <dbReference type="EMBL" id="ACL16746.1"/>
    </source>
</evidence>
<name>B8GI06_METPE</name>
<gene>
    <name evidence="1" type="ordered locus">Mpal_1417</name>
</gene>
<dbReference type="HOGENOM" id="CLU_159743_1_1_2"/>
<evidence type="ECO:0000313" key="2">
    <source>
        <dbReference type="Proteomes" id="UP000002457"/>
    </source>
</evidence>
<dbReference type="GeneID" id="7270022"/>
<dbReference type="Proteomes" id="UP000002457">
    <property type="component" value="Chromosome"/>
</dbReference>
<sequence length="80" mass="9793">MKLDTIRMVEEFIHEHSGDFKRRALWEALPRRMMYQTFKQIIEYLLESGKIALNRTGYVVWIHNPELFAQYHGREDLRIR</sequence>
<dbReference type="eggNOG" id="arCOG05148">
    <property type="taxonomic scope" value="Archaea"/>
</dbReference>
<dbReference type="KEGG" id="mpl:Mpal_1417"/>
<dbReference type="RefSeq" id="WP_012618065.1">
    <property type="nucleotide sequence ID" value="NC_011832.1"/>
</dbReference>
<protein>
    <submittedName>
        <fullName evidence="1">Uncharacterized protein</fullName>
    </submittedName>
</protein>
<dbReference type="STRING" id="521011.Mpal_1417"/>
<accession>B8GI06</accession>
<proteinExistence type="predicted"/>
<organism evidence="1 2">
    <name type="scientific">Methanosphaerula palustris (strain ATCC BAA-1556 / DSM 19958 / E1-9c)</name>
    <dbReference type="NCBI Taxonomy" id="521011"/>
    <lineage>
        <taxon>Archaea</taxon>
        <taxon>Methanobacteriati</taxon>
        <taxon>Methanobacteriota</taxon>
        <taxon>Stenosarchaea group</taxon>
        <taxon>Methanomicrobia</taxon>
        <taxon>Methanomicrobiales</taxon>
        <taxon>Methanoregulaceae</taxon>
        <taxon>Methanosphaerula</taxon>
    </lineage>
</organism>
<keyword evidence="2" id="KW-1185">Reference proteome</keyword>
<dbReference type="AlphaFoldDB" id="B8GI06"/>
<dbReference type="EMBL" id="CP001338">
    <property type="protein sequence ID" value="ACL16746.1"/>
    <property type="molecule type" value="Genomic_DNA"/>
</dbReference>
<reference evidence="1 2" key="1">
    <citation type="journal article" date="2015" name="Genome Announc.">
        <title>Complete Genome Sequence of Methanosphaerula palustris E1-9CT, a Hydrogenotrophic Methanogen Isolated from a Minerotrophic Fen Peatland.</title>
        <authorList>
            <person name="Cadillo-Quiroz H."/>
            <person name="Browne P."/>
            <person name="Kyrpides N."/>
            <person name="Woyke T."/>
            <person name="Goodwin L."/>
            <person name="Detter C."/>
            <person name="Yavitt J.B."/>
            <person name="Zinder S.H."/>
        </authorList>
    </citation>
    <scope>NUCLEOTIDE SEQUENCE [LARGE SCALE GENOMIC DNA]</scope>
    <source>
        <strain evidence="2">ATCC BAA-1556 / DSM 19958 / E1-9c</strain>
    </source>
</reference>